<dbReference type="PROSITE" id="PS51257">
    <property type="entry name" value="PROKAR_LIPOPROTEIN"/>
    <property type="match status" value="1"/>
</dbReference>
<dbReference type="KEGG" id="amij:EQM06_02260"/>
<dbReference type="EMBL" id="CP035281">
    <property type="protein sequence ID" value="QAT42147.1"/>
    <property type="molecule type" value="Genomic_DNA"/>
</dbReference>
<dbReference type="NCBIfam" id="TIGR02429">
    <property type="entry name" value="pcaI_scoA_fam"/>
    <property type="match status" value="1"/>
</dbReference>
<accession>A0A410PT47</accession>
<keyword evidence="2 3" id="KW-0808">Transferase</keyword>
<dbReference type="AlphaFoldDB" id="A0A410PT47"/>
<gene>
    <name evidence="3" type="ORF">EQM06_02260</name>
</gene>
<dbReference type="Pfam" id="PF01144">
    <property type="entry name" value="CoA_trans"/>
    <property type="match status" value="1"/>
</dbReference>
<dbReference type="InterPro" id="IPR004163">
    <property type="entry name" value="CoA_transf_BS"/>
</dbReference>
<protein>
    <submittedName>
        <fullName evidence="3">CoA transferase subunit A</fullName>
    </submittedName>
</protein>
<evidence type="ECO:0000313" key="4">
    <source>
        <dbReference type="Proteomes" id="UP000287601"/>
    </source>
</evidence>
<evidence type="ECO:0000256" key="1">
    <source>
        <dbReference type="ARBA" id="ARBA00005612"/>
    </source>
</evidence>
<proteinExistence type="inferred from homology"/>
<dbReference type="SMART" id="SM00882">
    <property type="entry name" value="CoA_trans"/>
    <property type="match status" value="1"/>
</dbReference>
<comment type="similarity">
    <text evidence="1">Belongs to the 3-oxoacid CoA-transferase subunit A family.</text>
</comment>
<keyword evidence="4" id="KW-1185">Reference proteome</keyword>
<name>A0A410PT47_9FIRM</name>
<dbReference type="Proteomes" id="UP000287601">
    <property type="component" value="Chromosome"/>
</dbReference>
<evidence type="ECO:0000313" key="3">
    <source>
        <dbReference type="EMBL" id="QAT42147.1"/>
    </source>
</evidence>
<dbReference type="SUPFAM" id="SSF100950">
    <property type="entry name" value="NagB/RpiA/CoA transferase-like"/>
    <property type="match status" value="1"/>
</dbReference>
<dbReference type="InterPro" id="IPR037171">
    <property type="entry name" value="NagB/RpiA_transferase-like"/>
</dbReference>
<dbReference type="GO" id="GO:0008410">
    <property type="term" value="F:CoA-transferase activity"/>
    <property type="evidence" value="ECO:0007669"/>
    <property type="project" value="InterPro"/>
</dbReference>
<dbReference type="RefSeq" id="WP_128744801.1">
    <property type="nucleotide sequence ID" value="NZ_CP035281.1"/>
</dbReference>
<organism evidence="3 4">
    <name type="scientific">Aminipila luticellarii</name>
    <dbReference type="NCBI Taxonomy" id="2507160"/>
    <lineage>
        <taxon>Bacteria</taxon>
        <taxon>Bacillati</taxon>
        <taxon>Bacillota</taxon>
        <taxon>Clostridia</taxon>
        <taxon>Peptostreptococcales</taxon>
        <taxon>Anaerovoracaceae</taxon>
        <taxon>Aminipila</taxon>
    </lineage>
</organism>
<dbReference type="InterPro" id="IPR012792">
    <property type="entry name" value="3-oxoacid_CoA-transf_A"/>
</dbReference>
<dbReference type="InterPro" id="IPR004165">
    <property type="entry name" value="CoA_trans_fam_I"/>
</dbReference>
<dbReference type="Gene3D" id="3.40.1080.10">
    <property type="entry name" value="Glutaconate Coenzyme A-transferase"/>
    <property type="match status" value="1"/>
</dbReference>
<sequence>MKNKIKTADEAVKDINDGAVIMVGGFMACGTPEILIDALVKKDVKNLTIICNDAGVPGRGVGKLLSNGQIKTLIASHVGLNPEVALRMNTDVEEDKLECILIPQGTLAERIRAGGAGLGGFLTPTGVGTIVAEGKQVINVQGRDYLLEEPLRAEFALIRGSVTDKFGNTIYNGTTRTFNPMMATAADHVIVGACEVVEVGEIDPNNVVTSGIFVDSIVGGEKSWEI</sequence>
<reference evidence="3 4" key="1">
    <citation type="submission" date="2019-01" db="EMBL/GenBank/DDBJ databases">
        <title>Draft genomes of a novel of Aminipila strains.</title>
        <authorList>
            <person name="Ma S."/>
        </authorList>
    </citation>
    <scope>NUCLEOTIDE SEQUENCE [LARGE SCALE GENOMIC DNA]</scope>
    <source>
        <strain evidence="4">JN-39</strain>
    </source>
</reference>
<dbReference type="PANTHER" id="PTHR13707">
    <property type="entry name" value="KETOACID-COENZYME A TRANSFERASE"/>
    <property type="match status" value="1"/>
</dbReference>
<dbReference type="OrthoDB" id="9777193at2"/>
<dbReference type="PANTHER" id="PTHR13707:SF60">
    <property type="entry name" value="ACETATE COA-TRANSFERASE SUBUNIT ALPHA"/>
    <property type="match status" value="1"/>
</dbReference>
<evidence type="ECO:0000256" key="2">
    <source>
        <dbReference type="ARBA" id="ARBA00022679"/>
    </source>
</evidence>
<dbReference type="PROSITE" id="PS01273">
    <property type="entry name" value="COA_TRANSF_1"/>
    <property type="match status" value="1"/>
</dbReference>